<dbReference type="Proteomes" id="UP001056120">
    <property type="component" value="Linkage Group LG20"/>
</dbReference>
<reference evidence="1 2" key="2">
    <citation type="journal article" date="2022" name="Mol. Ecol. Resour.">
        <title>The genomes of chicory, endive, great burdock and yacon provide insights into Asteraceae paleo-polyploidization history and plant inulin production.</title>
        <authorList>
            <person name="Fan W."/>
            <person name="Wang S."/>
            <person name="Wang H."/>
            <person name="Wang A."/>
            <person name="Jiang F."/>
            <person name="Liu H."/>
            <person name="Zhao H."/>
            <person name="Xu D."/>
            <person name="Zhang Y."/>
        </authorList>
    </citation>
    <scope>NUCLEOTIDE SEQUENCE [LARGE SCALE GENOMIC DNA]</scope>
    <source>
        <strain evidence="2">cv. Yunnan</strain>
        <tissue evidence="1">Leaves</tissue>
    </source>
</reference>
<organism evidence="1 2">
    <name type="scientific">Smallanthus sonchifolius</name>
    <dbReference type="NCBI Taxonomy" id="185202"/>
    <lineage>
        <taxon>Eukaryota</taxon>
        <taxon>Viridiplantae</taxon>
        <taxon>Streptophyta</taxon>
        <taxon>Embryophyta</taxon>
        <taxon>Tracheophyta</taxon>
        <taxon>Spermatophyta</taxon>
        <taxon>Magnoliopsida</taxon>
        <taxon>eudicotyledons</taxon>
        <taxon>Gunneridae</taxon>
        <taxon>Pentapetalae</taxon>
        <taxon>asterids</taxon>
        <taxon>campanulids</taxon>
        <taxon>Asterales</taxon>
        <taxon>Asteraceae</taxon>
        <taxon>Asteroideae</taxon>
        <taxon>Heliantheae alliance</taxon>
        <taxon>Millerieae</taxon>
        <taxon>Smallanthus</taxon>
    </lineage>
</organism>
<sequence>MYVCELYGRIYLLFENSKDPNHLFRSNPVSLSPRYDSHGFVTISHDDSWNSSMNATFHLKVVESVLILIP</sequence>
<protein>
    <submittedName>
        <fullName evidence="1">Uncharacterized protein</fullName>
    </submittedName>
</protein>
<dbReference type="EMBL" id="CM042037">
    <property type="protein sequence ID" value="KAI3741004.1"/>
    <property type="molecule type" value="Genomic_DNA"/>
</dbReference>
<name>A0ACB9D357_9ASTR</name>
<comment type="caution">
    <text evidence="1">The sequence shown here is derived from an EMBL/GenBank/DDBJ whole genome shotgun (WGS) entry which is preliminary data.</text>
</comment>
<keyword evidence="2" id="KW-1185">Reference proteome</keyword>
<reference evidence="2" key="1">
    <citation type="journal article" date="2022" name="Mol. Ecol. Resour.">
        <title>The genomes of chicory, endive, great burdock and yacon provide insights into Asteraceae palaeo-polyploidization history and plant inulin production.</title>
        <authorList>
            <person name="Fan W."/>
            <person name="Wang S."/>
            <person name="Wang H."/>
            <person name="Wang A."/>
            <person name="Jiang F."/>
            <person name="Liu H."/>
            <person name="Zhao H."/>
            <person name="Xu D."/>
            <person name="Zhang Y."/>
        </authorList>
    </citation>
    <scope>NUCLEOTIDE SEQUENCE [LARGE SCALE GENOMIC DNA]</scope>
    <source>
        <strain evidence="2">cv. Yunnan</strain>
    </source>
</reference>
<accession>A0ACB9D357</accession>
<evidence type="ECO:0000313" key="2">
    <source>
        <dbReference type="Proteomes" id="UP001056120"/>
    </source>
</evidence>
<evidence type="ECO:0000313" key="1">
    <source>
        <dbReference type="EMBL" id="KAI3741004.1"/>
    </source>
</evidence>
<gene>
    <name evidence="1" type="ORF">L1987_58668</name>
</gene>
<proteinExistence type="predicted"/>